<feature type="compositionally biased region" description="Pro residues" evidence="1">
    <location>
        <begin position="108"/>
        <end position="120"/>
    </location>
</feature>
<organism evidence="2">
    <name type="scientific">Podoviridae sp. ctHkH8</name>
    <dbReference type="NCBI Taxonomy" id="2825236"/>
    <lineage>
        <taxon>Viruses</taxon>
        <taxon>Duplodnaviria</taxon>
        <taxon>Heunggongvirae</taxon>
        <taxon>Uroviricota</taxon>
        <taxon>Caudoviricetes</taxon>
    </lineage>
</organism>
<feature type="region of interest" description="Disordered" evidence="1">
    <location>
        <begin position="89"/>
        <end position="120"/>
    </location>
</feature>
<sequence>MAKRKPKLTHEQNKQLSGVKQAYRRERQRIQRQINRMTKRGYDVPDLLPKIPKNITQASVRRLKKLTTEKLYKESRFIDIETGEILTSKEGQTLERSRRKKPKQKVQAPPPLPTPVAPPEPDYVMFDKQILTVFTMEMTEIFGRNEKLFNYITRWYNTALAKYGAEEMAEALEKAKSEGMFPGWEAVSDSEILVGKLEAITNLMAINSESREELFEELEQLEDWTEGE</sequence>
<evidence type="ECO:0000256" key="1">
    <source>
        <dbReference type="SAM" id="MobiDB-lite"/>
    </source>
</evidence>
<reference evidence="2" key="1">
    <citation type="journal article" date="2021" name="Proc. Natl. Acad. Sci. U.S.A.">
        <title>A Catalog of Tens of Thousands of Viruses from Human Metagenomes Reveals Hidden Associations with Chronic Diseases.</title>
        <authorList>
            <person name="Tisza M.J."/>
            <person name="Buck C.B."/>
        </authorList>
    </citation>
    <scope>NUCLEOTIDE SEQUENCE</scope>
    <source>
        <strain evidence="2">CtHkH8</strain>
    </source>
</reference>
<proteinExistence type="predicted"/>
<accession>A0A8S5PHL1</accession>
<feature type="region of interest" description="Disordered" evidence="1">
    <location>
        <begin position="1"/>
        <end position="25"/>
    </location>
</feature>
<protein>
    <submittedName>
        <fullName evidence="2">Uncharacterized protein</fullName>
    </submittedName>
</protein>
<evidence type="ECO:0000313" key="2">
    <source>
        <dbReference type="EMBL" id="DAE06101.1"/>
    </source>
</evidence>
<dbReference type="EMBL" id="BK015426">
    <property type="protein sequence ID" value="DAE06101.1"/>
    <property type="molecule type" value="Genomic_DNA"/>
</dbReference>
<name>A0A8S5PHL1_9CAUD</name>